<dbReference type="Proteomes" id="UP001597097">
    <property type="component" value="Unassembled WGS sequence"/>
</dbReference>
<name>A0ABW4GKP7_9ACTN</name>
<dbReference type="EMBL" id="JBHUCM010000029">
    <property type="protein sequence ID" value="MFD1541717.1"/>
    <property type="molecule type" value="Genomic_DNA"/>
</dbReference>
<keyword evidence="3" id="KW-0378">Hydrolase</keyword>
<dbReference type="EC" id="3.-.-.-" evidence="3"/>
<reference evidence="4" key="1">
    <citation type="journal article" date="2019" name="Int. J. Syst. Evol. Microbiol.">
        <title>The Global Catalogue of Microorganisms (GCM) 10K type strain sequencing project: providing services to taxonomists for standard genome sequencing and annotation.</title>
        <authorList>
            <consortium name="The Broad Institute Genomics Platform"/>
            <consortium name="The Broad Institute Genome Sequencing Center for Infectious Disease"/>
            <person name="Wu L."/>
            <person name="Ma J."/>
        </authorList>
    </citation>
    <scope>NUCLEOTIDE SEQUENCE [LARGE SCALE GENOMIC DNA]</scope>
    <source>
        <strain evidence="4">CGMCC 1.15399</strain>
    </source>
</reference>
<dbReference type="RefSeq" id="WP_219534430.1">
    <property type="nucleotide sequence ID" value="NZ_JAHKRM010000022.1"/>
</dbReference>
<dbReference type="PANTHER" id="PTHR46825:SF7">
    <property type="entry name" value="D-ALANYL-D-ALANINE CARBOXYPEPTIDASE"/>
    <property type="match status" value="1"/>
</dbReference>
<dbReference type="PANTHER" id="PTHR46825">
    <property type="entry name" value="D-ALANYL-D-ALANINE-CARBOXYPEPTIDASE/ENDOPEPTIDASE AMPH"/>
    <property type="match status" value="1"/>
</dbReference>
<dbReference type="GO" id="GO:0016787">
    <property type="term" value="F:hydrolase activity"/>
    <property type="evidence" value="ECO:0007669"/>
    <property type="project" value="UniProtKB-KW"/>
</dbReference>
<dbReference type="InterPro" id="IPR001466">
    <property type="entry name" value="Beta-lactam-related"/>
</dbReference>
<keyword evidence="4" id="KW-1185">Reference proteome</keyword>
<comment type="caution">
    <text evidence="3">The sequence shown here is derived from an EMBL/GenBank/DDBJ whole genome shotgun (WGS) entry which is preliminary data.</text>
</comment>
<proteinExistence type="predicted"/>
<sequence length="380" mass="39709">MVSRQSAVARVVSAGCAALALSVSAPAIASTDNASVKVGDVRKAMAALVKSGHVVGAIGEVYVNGKRAGKGSAGSRLLDGDGGAIPSTARYRIGSQTKNMTATAALQLVRSGELKLDDKLSELLPEVAEKDLVERADEITVRDLIKQTSGIPDFLTPDIDPLDSTVTYRPVDLLSASRKRQRPSEIGTFNYSNTNYILIGMIIEKLTGHSLATELKRRIFTPLGMRDTYLPVKAAEGIKGPHGHGYMVDETGKVLDVDKLNATTMLGAGGVISTAHDISAFERAFVQGRLLPDSLSKVITDPAPGQQPPPKGGLCEGNPSFQPRGGSAPGFVAVTYTSPDGKLQFAVSVTVAADDAERGGVGRRVDQALISVFCPASAAG</sequence>
<accession>A0ABW4GKP7</accession>
<gene>
    <name evidence="3" type="ORF">ACFSJ0_32020</name>
</gene>
<evidence type="ECO:0000259" key="2">
    <source>
        <dbReference type="Pfam" id="PF00144"/>
    </source>
</evidence>
<feature type="domain" description="Beta-lactamase-related" evidence="2">
    <location>
        <begin position="41"/>
        <end position="358"/>
    </location>
</feature>
<keyword evidence="1" id="KW-0732">Signal</keyword>
<evidence type="ECO:0000313" key="4">
    <source>
        <dbReference type="Proteomes" id="UP001597097"/>
    </source>
</evidence>
<dbReference type="InterPro" id="IPR050491">
    <property type="entry name" value="AmpC-like"/>
</dbReference>
<organism evidence="3 4">
    <name type="scientific">Nonomuraea guangzhouensis</name>
    <dbReference type="NCBI Taxonomy" id="1291555"/>
    <lineage>
        <taxon>Bacteria</taxon>
        <taxon>Bacillati</taxon>
        <taxon>Actinomycetota</taxon>
        <taxon>Actinomycetes</taxon>
        <taxon>Streptosporangiales</taxon>
        <taxon>Streptosporangiaceae</taxon>
        <taxon>Nonomuraea</taxon>
    </lineage>
</organism>
<protein>
    <submittedName>
        <fullName evidence="3">Serine hydrolase domain-containing protein</fullName>
        <ecNumber evidence="3">3.-.-.-</ecNumber>
    </submittedName>
</protein>
<evidence type="ECO:0000313" key="3">
    <source>
        <dbReference type="EMBL" id="MFD1541717.1"/>
    </source>
</evidence>
<feature type="signal peptide" evidence="1">
    <location>
        <begin position="1"/>
        <end position="29"/>
    </location>
</feature>
<feature type="chain" id="PRO_5046126022" evidence="1">
    <location>
        <begin position="30"/>
        <end position="380"/>
    </location>
</feature>
<evidence type="ECO:0000256" key="1">
    <source>
        <dbReference type="SAM" id="SignalP"/>
    </source>
</evidence>
<dbReference type="Pfam" id="PF00144">
    <property type="entry name" value="Beta-lactamase"/>
    <property type="match status" value="1"/>
</dbReference>